<evidence type="ECO:0000259" key="3">
    <source>
        <dbReference type="PROSITE" id="PS51168"/>
    </source>
</evidence>
<keyword evidence="4" id="KW-0670">Pyruvate</keyword>
<dbReference type="RefSeq" id="WP_167071911.1">
    <property type="nucleotide sequence ID" value="NZ_JAAOZC010000001.1"/>
</dbReference>
<dbReference type="SMART" id="SM00830">
    <property type="entry name" value="CM_2"/>
    <property type="match status" value="1"/>
</dbReference>
<dbReference type="InterPro" id="IPR036263">
    <property type="entry name" value="Chorismate_II_sf"/>
</dbReference>
<dbReference type="Proteomes" id="UP000727456">
    <property type="component" value="Unassembled WGS sequence"/>
</dbReference>
<sequence length="101" mass="11143">MTQPPAPEHCTTMAEVRAGVDSVDREMVALLGLRFGYMRAAARIKPERAMVRDEARKAQVVDNVTLHAAMEGFPPKIAAVLWDQLVEASIAYELDAFDSRA</sequence>
<feature type="domain" description="Chorismate mutase" evidence="3">
    <location>
        <begin position="7"/>
        <end position="97"/>
    </location>
</feature>
<evidence type="ECO:0000256" key="2">
    <source>
        <dbReference type="ARBA" id="ARBA00023235"/>
    </source>
</evidence>
<proteinExistence type="predicted"/>
<dbReference type="Pfam" id="PF01817">
    <property type="entry name" value="CM_2"/>
    <property type="match status" value="1"/>
</dbReference>
<dbReference type="InterPro" id="IPR008241">
    <property type="entry name" value="Isochorismate_pyruvate-lyase"/>
</dbReference>
<evidence type="ECO:0000313" key="4">
    <source>
        <dbReference type="EMBL" id="NIJ07098.1"/>
    </source>
</evidence>
<reference evidence="4 5" key="1">
    <citation type="submission" date="2020-03" db="EMBL/GenBank/DDBJ databases">
        <title>Genomic Encyclopedia of Type Strains, Phase III (KMG-III): the genomes of soil and plant-associated and newly described type strains.</title>
        <authorList>
            <person name="Whitman W."/>
        </authorList>
    </citation>
    <scope>NUCLEOTIDE SEQUENCE [LARGE SCALE GENOMIC DNA]</scope>
    <source>
        <strain evidence="4 5">CECT 8804</strain>
    </source>
</reference>
<dbReference type="InterPro" id="IPR036979">
    <property type="entry name" value="CM_dom_sf"/>
</dbReference>
<dbReference type="Gene3D" id="1.20.59.10">
    <property type="entry name" value="Chorismate mutase"/>
    <property type="match status" value="1"/>
</dbReference>
<protein>
    <recommendedName>
        <fullName evidence="1">chorismate mutase</fullName>
        <ecNumber evidence="1">5.4.99.5</ecNumber>
    </recommendedName>
</protein>
<dbReference type="PANTHER" id="PTHR38041">
    <property type="entry name" value="CHORISMATE MUTASE"/>
    <property type="match status" value="1"/>
</dbReference>
<dbReference type="EC" id="5.4.99.5" evidence="1"/>
<gene>
    <name evidence="4" type="ORF">FHS31_000680</name>
</gene>
<comment type="caution">
    <text evidence="4">The sequence shown here is derived from an EMBL/GenBank/DDBJ whole genome shotgun (WGS) entry which is preliminary data.</text>
</comment>
<accession>A0ABX0TPU4</accession>
<dbReference type="InterPro" id="IPR002701">
    <property type="entry name" value="CM_II_prokaryot"/>
</dbReference>
<dbReference type="InterPro" id="IPR051331">
    <property type="entry name" value="Chorismate_mutase-related"/>
</dbReference>
<evidence type="ECO:0000313" key="5">
    <source>
        <dbReference type="Proteomes" id="UP000727456"/>
    </source>
</evidence>
<keyword evidence="5" id="KW-1185">Reference proteome</keyword>
<evidence type="ECO:0000256" key="1">
    <source>
        <dbReference type="ARBA" id="ARBA00012404"/>
    </source>
</evidence>
<dbReference type="PIRSF" id="PIRSF029775">
    <property type="entry name" value="Isochor_pyr_lyas"/>
    <property type="match status" value="1"/>
</dbReference>
<dbReference type="EMBL" id="JAAOZC010000001">
    <property type="protein sequence ID" value="NIJ07098.1"/>
    <property type="molecule type" value="Genomic_DNA"/>
</dbReference>
<dbReference type="GO" id="GO:0043904">
    <property type="term" value="F:isochorismate pyruvate lyase activity"/>
    <property type="evidence" value="ECO:0007669"/>
    <property type="project" value="UniProtKB-EC"/>
</dbReference>
<dbReference type="SUPFAM" id="SSF48600">
    <property type="entry name" value="Chorismate mutase II"/>
    <property type="match status" value="1"/>
</dbReference>
<organism evidence="4 5">
    <name type="scientific">Sphingomonas vulcanisoli</name>
    <dbReference type="NCBI Taxonomy" id="1658060"/>
    <lineage>
        <taxon>Bacteria</taxon>
        <taxon>Pseudomonadati</taxon>
        <taxon>Pseudomonadota</taxon>
        <taxon>Alphaproteobacteria</taxon>
        <taxon>Sphingomonadales</taxon>
        <taxon>Sphingomonadaceae</taxon>
        <taxon>Sphingomonas</taxon>
    </lineage>
</organism>
<name>A0ABX0TPU4_9SPHN</name>
<dbReference type="PANTHER" id="PTHR38041:SF1">
    <property type="entry name" value="CHORISMATE MUTASE"/>
    <property type="match status" value="1"/>
</dbReference>
<keyword evidence="4" id="KW-0456">Lyase</keyword>
<dbReference type="PROSITE" id="PS51168">
    <property type="entry name" value="CHORISMATE_MUT_2"/>
    <property type="match status" value="1"/>
</dbReference>
<keyword evidence="2" id="KW-0413">Isomerase</keyword>